<dbReference type="Proteomes" id="UP000054404">
    <property type="component" value="Unassembled WGS sequence"/>
</dbReference>
<dbReference type="EMBL" id="LNIZ01000002">
    <property type="protein sequence ID" value="KTF04694.1"/>
    <property type="molecule type" value="Genomic_DNA"/>
</dbReference>
<keyword evidence="2" id="KW-1185">Reference proteome</keyword>
<sequence length="93" mass="10405">MPNKFSFYKKGFPALLRIALIGRMLRECRHEAWCVEPDSHEKAHGSAYTRGSRVSVCGVQRGKKLLGGGLVMGLFWRLSGECTELFDCPFVVA</sequence>
<comment type="caution">
    <text evidence="1">The sequence shown here is derived from an EMBL/GenBank/DDBJ whole genome shotgun (WGS) entry which is preliminary data.</text>
</comment>
<proteinExistence type="predicted"/>
<accession>A0A0W1KLH7</accession>
<name>A0A0W1KLH7_9ACTO</name>
<reference evidence="1 2" key="1">
    <citation type="submission" date="2015-11" db="EMBL/GenBank/DDBJ databases">
        <title>Draft Genome Sequence of the Type Strain Trueperella bernardiae LCDC 89-0504T, Isolated from Blood Culture.</title>
        <authorList>
            <person name="Bernier A.-M."/>
            <person name="Bernard K."/>
        </authorList>
    </citation>
    <scope>NUCLEOTIDE SEQUENCE [LARGE SCALE GENOMIC DNA]</scope>
    <source>
        <strain evidence="1 2">LCDC 89-0504</strain>
    </source>
</reference>
<gene>
    <name evidence="1" type="ORF">AQZ59_00684</name>
</gene>
<organism evidence="1 2">
    <name type="scientific">Trueperella bernardiae</name>
    <dbReference type="NCBI Taxonomy" id="59561"/>
    <lineage>
        <taxon>Bacteria</taxon>
        <taxon>Bacillati</taxon>
        <taxon>Actinomycetota</taxon>
        <taxon>Actinomycetes</taxon>
        <taxon>Actinomycetales</taxon>
        <taxon>Actinomycetaceae</taxon>
        <taxon>Trueperella</taxon>
    </lineage>
</organism>
<protein>
    <submittedName>
        <fullName evidence="1">Uncharacterized protein</fullName>
    </submittedName>
</protein>
<dbReference type="AlphaFoldDB" id="A0A0W1KLH7"/>
<evidence type="ECO:0000313" key="1">
    <source>
        <dbReference type="EMBL" id="KTF04694.1"/>
    </source>
</evidence>
<evidence type="ECO:0000313" key="2">
    <source>
        <dbReference type="Proteomes" id="UP000054404"/>
    </source>
</evidence>